<dbReference type="Proteomes" id="UP000292564">
    <property type="component" value="Unassembled WGS sequence"/>
</dbReference>
<evidence type="ECO:0000313" key="2">
    <source>
        <dbReference type="EMBL" id="RZU48583.1"/>
    </source>
</evidence>
<name>A0A4Q7ZEN6_9ACTN</name>
<sequence length="186" mass="21300">MSGPVWREIDGEEFFAALHGAARSAFRLELQPTYIESYEQELVDRWSAGEFRAPTAVPELADWFARIGEQTSRGVQVGRVRIQEDQPTSYQRFERWCDPWNLRAGENIRYMTRQRALEVGLLPAAGAKGDWWLIDVQRLILITHDPDGRRLQYLSTTDSATVKQAATWRDLAIRHSELSDARPAVA</sequence>
<accession>A0A4Q7ZEN6</accession>
<keyword evidence="3" id="KW-1185">Reference proteome</keyword>
<protein>
    <recommendedName>
        <fullName evidence="1">DUF6879 domain-containing protein</fullName>
    </recommendedName>
</protein>
<evidence type="ECO:0000313" key="3">
    <source>
        <dbReference type="Proteomes" id="UP000292564"/>
    </source>
</evidence>
<dbReference type="Pfam" id="PF21806">
    <property type="entry name" value="DUF6879"/>
    <property type="match status" value="1"/>
</dbReference>
<dbReference type="RefSeq" id="WP_130507805.1">
    <property type="nucleotide sequence ID" value="NZ_SHKY01000001.1"/>
</dbReference>
<comment type="caution">
    <text evidence="2">The sequence shown here is derived from an EMBL/GenBank/DDBJ whole genome shotgun (WGS) entry which is preliminary data.</text>
</comment>
<dbReference type="EMBL" id="SHKY01000001">
    <property type="protein sequence ID" value="RZU48583.1"/>
    <property type="molecule type" value="Genomic_DNA"/>
</dbReference>
<dbReference type="AlphaFoldDB" id="A0A4Q7ZEN6"/>
<dbReference type="OrthoDB" id="3821358at2"/>
<gene>
    <name evidence="2" type="ORF">EV385_0300</name>
</gene>
<evidence type="ECO:0000259" key="1">
    <source>
        <dbReference type="Pfam" id="PF21806"/>
    </source>
</evidence>
<feature type="domain" description="DUF6879" evidence="1">
    <location>
        <begin position="12"/>
        <end position="177"/>
    </location>
</feature>
<organism evidence="2 3">
    <name type="scientific">Krasilnikovia cinnamomea</name>
    <dbReference type="NCBI Taxonomy" id="349313"/>
    <lineage>
        <taxon>Bacteria</taxon>
        <taxon>Bacillati</taxon>
        <taxon>Actinomycetota</taxon>
        <taxon>Actinomycetes</taxon>
        <taxon>Micromonosporales</taxon>
        <taxon>Micromonosporaceae</taxon>
        <taxon>Krasilnikovia</taxon>
    </lineage>
</organism>
<reference evidence="2 3" key="1">
    <citation type="submission" date="2019-02" db="EMBL/GenBank/DDBJ databases">
        <title>Sequencing the genomes of 1000 actinobacteria strains.</title>
        <authorList>
            <person name="Klenk H.-P."/>
        </authorList>
    </citation>
    <scope>NUCLEOTIDE SEQUENCE [LARGE SCALE GENOMIC DNA]</scope>
    <source>
        <strain evidence="2 3">DSM 45162</strain>
    </source>
</reference>
<dbReference type="InterPro" id="IPR049244">
    <property type="entry name" value="DUF6879"/>
</dbReference>
<proteinExistence type="predicted"/>